<evidence type="ECO:0000313" key="9">
    <source>
        <dbReference type="EMBL" id="OXV06572.1"/>
    </source>
</evidence>
<dbReference type="PANTHER" id="PTHR42812:SF5">
    <property type="entry name" value="ENDO-ARABINASE"/>
    <property type="match status" value="1"/>
</dbReference>
<organism evidence="9 10">
    <name type="scientific">Elaphomyces granulatus</name>
    <dbReference type="NCBI Taxonomy" id="519963"/>
    <lineage>
        <taxon>Eukaryota</taxon>
        <taxon>Fungi</taxon>
        <taxon>Dikarya</taxon>
        <taxon>Ascomycota</taxon>
        <taxon>Pezizomycotina</taxon>
        <taxon>Eurotiomycetes</taxon>
        <taxon>Eurotiomycetidae</taxon>
        <taxon>Eurotiales</taxon>
        <taxon>Elaphomycetaceae</taxon>
        <taxon>Elaphomyces</taxon>
    </lineage>
</organism>
<keyword evidence="3 7" id="KW-0378">Hydrolase</keyword>
<keyword evidence="8" id="KW-0472">Membrane</keyword>
<comment type="caution">
    <text evidence="9">The sequence shown here is derived from an EMBL/GenBank/DDBJ whole genome shotgun (WGS) entry which is preliminary data.</text>
</comment>
<dbReference type="PANTHER" id="PTHR42812">
    <property type="entry name" value="BETA-XYLOSIDASE"/>
    <property type="match status" value="1"/>
</dbReference>
<dbReference type="CDD" id="cd08999">
    <property type="entry name" value="GH43_ABN-like"/>
    <property type="match status" value="1"/>
</dbReference>
<dbReference type="InterPro" id="IPR023296">
    <property type="entry name" value="Glyco_hydro_beta-prop_sf"/>
</dbReference>
<evidence type="ECO:0000256" key="2">
    <source>
        <dbReference type="ARBA" id="ARBA00022729"/>
    </source>
</evidence>
<evidence type="ECO:0000256" key="5">
    <source>
        <dbReference type="PIRSR" id="PIRSR606710-1"/>
    </source>
</evidence>
<evidence type="ECO:0000256" key="8">
    <source>
        <dbReference type="SAM" id="Phobius"/>
    </source>
</evidence>
<keyword evidence="8" id="KW-0812">Transmembrane</keyword>
<keyword evidence="8" id="KW-1133">Transmembrane helix</keyword>
<comment type="similarity">
    <text evidence="1 7">Belongs to the glycosyl hydrolase 43 family.</text>
</comment>
<dbReference type="GO" id="GO:0005975">
    <property type="term" value="P:carbohydrate metabolic process"/>
    <property type="evidence" value="ECO:0007669"/>
    <property type="project" value="InterPro"/>
</dbReference>
<protein>
    <recommendedName>
        <fullName evidence="11">Glycosyl hydrolase family 43 protein</fullName>
    </recommendedName>
</protein>
<dbReference type="AlphaFoldDB" id="A0A232LR20"/>
<keyword evidence="10" id="KW-1185">Reference proteome</keyword>
<dbReference type="OrthoDB" id="3879658at2759"/>
<accession>A0A232LR20</accession>
<evidence type="ECO:0000313" key="10">
    <source>
        <dbReference type="Proteomes" id="UP000243515"/>
    </source>
</evidence>
<name>A0A232LR20_9EURO</name>
<evidence type="ECO:0000256" key="1">
    <source>
        <dbReference type="ARBA" id="ARBA00009865"/>
    </source>
</evidence>
<evidence type="ECO:0000256" key="6">
    <source>
        <dbReference type="PIRSR" id="PIRSR606710-2"/>
    </source>
</evidence>
<dbReference type="Proteomes" id="UP000243515">
    <property type="component" value="Unassembled WGS sequence"/>
</dbReference>
<dbReference type="InterPro" id="IPR051795">
    <property type="entry name" value="Glycosyl_Hydrlase_43"/>
</dbReference>
<feature type="site" description="Important for catalytic activity, responsible for pKa modulation of the active site Glu and correct orientation of both the proton donor and substrate" evidence="6">
    <location>
        <position position="224"/>
    </location>
</feature>
<keyword evidence="4 7" id="KW-0326">Glycosidase</keyword>
<reference evidence="9 10" key="1">
    <citation type="journal article" date="2015" name="Environ. Microbiol.">
        <title>Metagenome sequence of Elaphomyces granulatus from sporocarp tissue reveals Ascomycota ectomycorrhizal fingerprints of genome expansion and a Proteobacteria-rich microbiome.</title>
        <authorList>
            <person name="Quandt C.A."/>
            <person name="Kohler A."/>
            <person name="Hesse C.N."/>
            <person name="Sharpton T.J."/>
            <person name="Martin F."/>
            <person name="Spatafora J.W."/>
        </authorList>
    </citation>
    <scope>NUCLEOTIDE SEQUENCE [LARGE SCALE GENOMIC DNA]</scope>
    <source>
        <strain evidence="9 10">OSC145934</strain>
    </source>
</reference>
<proteinExistence type="inferred from homology"/>
<dbReference type="GO" id="GO:0004553">
    <property type="term" value="F:hydrolase activity, hydrolyzing O-glycosyl compounds"/>
    <property type="evidence" value="ECO:0007669"/>
    <property type="project" value="InterPro"/>
</dbReference>
<dbReference type="EMBL" id="NPHW01005618">
    <property type="protein sequence ID" value="OXV06572.1"/>
    <property type="molecule type" value="Genomic_DNA"/>
</dbReference>
<dbReference type="SUPFAM" id="SSF75005">
    <property type="entry name" value="Arabinanase/levansucrase/invertase"/>
    <property type="match status" value="1"/>
</dbReference>
<evidence type="ECO:0000256" key="3">
    <source>
        <dbReference type="ARBA" id="ARBA00022801"/>
    </source>
</evidence>
<evidence type="ECO:0000256" key="4">
    <source>
        <dbReference type="ARBA" id="ARBA00023295"/>
    </source>
</evidence>
<feature type="active site" description="Proton acceptor" evidence="5">
    <location>
        <position position="103"/>
    </location>
</feature>
<feature type="transmembrane region" description="Helical" evidence="8">
    <location>
        <begin position="43"/>
        <end position="65"/>
    </location>
</feature>
<evidence type="ECO:0000256" key="7">
    <source>
        <dbReference type="RuleBase" id="RU361187"/>
    </source>
</evidence>
<sequence length="394" mass="43092">MSQESEISRVVKVDDDISNEEKNVSTTVTAHQKARIRWTRRRIIFFVGLTSLVLGLVAIIVALPIELLRRGKGDKRAATGGPDRQVNHPSHSQPIMVVKNFPDPGVLEYNGTWYAFATNPKKFDLNVHPHVPMAVSYNFINWTLLSQDALPVVGLWEKGENHWAPDVLHRDDGRFVLYYSGELIDWSPHHCIGVALSNGTTPLGPYRPAEKPFACPREYGGAIDPSPFRDVDGTVYVTYKADGNSVGHGGACNNGIPPLVNTPIMLQELQQDGMTPIGDPIEILDITPDDGPLVEAPRIIRATSGTYFLTFSSHCFTSTEYNVKYASSTSVKGPYKRAPESLLQTGDYNLTSPGGASISRDGTKMAFHANCDAGRCMFVAGVNLTASTIELVPP</sequence>
<feature type="active site" description="Proton donor" evidence="5">
    <location>
        <position position="295"/>
    </location>
</feature>
<dbReference type="Gene3D" id="2.115.10.20">
    <property type="entry name" value="Glycosyl hydrolase domain, family 43"/>
    <property type="match status" value="1"/>
</dbReference>
<keyword evidence="2" id="KW-0732">Signal</keyword>
<gene>
    <name evidence="9" type="ORF">Egran_05669</name>
</gene>
<dbReference type="InterPro" id="IPR006710">
    <property type="entry name" value="Glyco_hydro_43"/>
</dbReference>
<dbReference type="Pfam" id="PF04616">
    <property type="entry name" value="Glyco_hydro_43"/>
    <property type="match status" value="1"/>
</dbReference>
<evidence type="ECO:0008006" key="11">
    <source>
        <dbReference type="Google" id="ProtNLM"/>
    </source>
</evidence>